<evidence type="ECO:0000313" key="2">
    <source>
        <dbReference type="Proteomes" id="UP001057402"/>
    </source>
</evidence>
<evidence type="ECO:0000313" key="1">
    <source>
        <dbReference type="EMBL" id="KAI4302447.1"/>
    </source>
</evidence>
<proteinExistence type="predicted"/>
<reference evidence="2" key="1">
    <citation type="journal article" date="2023" name="Front. Plant Sci.">
        <title>Chromosomal-level genome assembly of Melastoma candidum provides insights into trichome evolution.</title>
        <authorList>
            <person name="Zhong Y."/>
            <person name="Wu W."/>
            <person name="Sun C."/>
            <person name="Zou P."/>
            <person name="Liu Y."/>
            <person name="Dai S."/>
            <person name="Zhou R."/>
        </authorList>
    </citation>
    <scope>NUCLEOTIDE SEQUENCE [LARGE SCALE GENOMIC DNA]</scope>
</reference>
<protein>
    <submittedName>
        <fullName evidence="1">Uncharacterized protein</fullName>
    </submittedName>
</protein>
<sequence>MEAAKKSQQPPTPEISRAEDWRTPLSDLTNDLTPLKGRPPRAAACQPRTVSAGDGDAPGTRFIAPLGLDSVPSCRVASSSGIGIRPVVRNCSESGPTWKCKGKEVANSSAISPNRMSNNDVRVNCTSDVASSRQALFLPFPDDYQVKATEEDALGTGCDLTGLDSTPSRDVPSSSSGRDFDFQTTYRRRNSKGKEMSSSSASSHIRRSSRIRKRPGEVDDRAISKSCIIPSKKIANMSSTEVGERAMSKSCSLPNKRRQKQLHPPANDMEEVIDSLREFIRQQKSYFAEVDAFELLEEEASDDESE</sequence>
<name>A0ACB9KYF6_9MYRT</name>
<organism evidence="1 2">
    <name type="scientific">Melastoma candidum</name>
    <dbReference type="NCBI Taxonomy" id="119954"/>
    <lineage>
        <taxon>Eukaryota</taxon>
        <taxon>Viridiplantae</taxon>
        <taxon>Streptophyta</taxon>
        <taxon>Embryophyta</taxon>
        <taxon>Tracheophyta</taxon>
        <taxon>Spermatophyta</taxon>
        <taxon>Magnoliopsida</taxon>
        <taxon>eudicotyledons</taxon>
        <taxon>Gunneridae</taxon>
        <taxon>Pentapetalae</taxon>
        <taxon>rosids</taxon>
        <taxon>malvids</taxon>
        <taxon>Myrtales</taxon>
        <taxon>Melastomataceae</taxon>
        <taxon>Melastomatoideae</taxon>
        <taxon>Melastomateae</taxon>
        <taxon>Melastoma</taxon>
    </lineage>
</organism>
<dbReference type="EMBL" id="CM042891">
    <property type="protein sequence ID" value="KAI4302447.1"/>
    <property type="molecule type" value="Genomic_DNA"/>
</dbReference>
<gene>
    <name evidence="1" type="ORF">MLD38_038191</name>
</gene>
<accession>A0ACB9KYF6</accession>
<comment type="caution">
    <text evidence="1">The sequence shown here is derived from an EMBL/GenBank/DDBJ whole genome shotgun (WGS) entry which is preliminary data.</text>
</comment>
<dbReference type="Proteomes" id="UP001057402">
    <property type="component" value="Chromosome 12"/>
</dbReference>
<keyword evidence="2" id="KW-1185">Reference proteome</keyword>